<comment type="subcellular location">
    <subcellularLocation>
        <location evidence="2">Cell membrane</location>
        <topology evidence="2">Multi-pass membrane protein</topology>
    </subcellularLocation>
</comment>
<evidence type="ECO:0000256" key="10">
    <source>
        <dbReference type="ARBA" id="ARBA00022777"/>
    </source>
</evidence>
<evidence type="ECO:0000256" key="6">
    <source>
        <dbReference type="ARBA" id="ARBA00022553"/>
    </source>
</evidence>
<dbReference type="SMART" id="SM00387">
    <property type="entry name" value="HATPase_c"/>
    <property type="match status" value="1"/>
</dbReference>
<dbReference type="CDD" id="cd00075">
    <property type="entry name" value="HATPase"/>
    <property type="match status" value="1"/>
</dbReference>
<evidence type="ECO:0000256" key="9">
    <source>
        <dbReference type="ARBA" id="ARBA00022741"/>
    </source>
</evidence>
<dbReference type="GO" id="GO:0005524">
    <property type="term" value="F:ATP binding"/>
    <property type="evidence" value="ECO:0007669"/>
    <property type="project" value="UniProtKB-KW"/>
</dbReference>
<dbReference type="RefSeq" id="WP_379951184.1">
    <property type="nucleotide sequence ID" value="NZ_JBHMAF010000174.1"/>
</dbReference>
<dbReference type="InterPro" id="IPR003660">
    <property type="entry name" value="HAMP_dom"/>
</dbReference>
<feature type="domain" description="HAMP" evidence="17">
    <location>
        <begin position="180"/>
        <end position="234"/>
    </location>
</feature>
<protein>
    <recommendedName>
        <fullName evidence="4">Signal transduction histidine-protein kinase ArlS</fullName>
        <ecNumber evidence="3">2.7.13.3</ecNumber>
    </recommendedName>
</protein>
<evidence type="ECO:0000256" key="4">
    <source>
        <dbReference type="ARBA" id="ARBA00015735"/>
    </source>
</evidence>
<evidence type="ECO:0000256" key="11">
    <source>
        <dbReference type="ARBA" id="ARBA00022840"/>
    </source>
</evidence>
<dbReference type="EMBL" id="JBHMAF010000174">
    <property type="protein sequence ID" value="MFB9760875.1"/>
    <property type="molecule type" value="Genomic_DNA"/>
</dbReference>
<reference evidence="18 19" key="1">
    <citation type="submission" date="2024-09" db="EMBL/GenBank/DDBJ databases">
        <authorList>
            <person name="Sun Q."/>
            <person name="Mori K."/>
        </authorList>
    </citation>
    <scope>NUCLEOTIDE SEQUENCE [LARGE SCALE GENOMIC DNA]</scope>
    <source>
        <strain evidence="18 19">JCM 11201</strain>
    </source>
</reference>
<dbReference type="Pfam" id="PF02518">
    <property type="entry name" value="HATPase_c"/>
    <property type="match status" value="1"/>
</dbReference>
<evidence type="ECO:0000256" key="14">
    <source>
        <dbReference type="ARBA" id="ARBA00023136"/>
    </source>
</evidence>
<keyword evidence="8 15" id="KW-0812">Transmembrane</keyword>
<evidence type="ECO:0000313" key="19">
    <source>
        <dbReference type="Proteomes" id="UP001589609"/>
    </source>
</evidence>
<dbReference type="SMART" id="SM00304">
    <property type="entry name" value="HAMP"/>
    <property type="match status" value="2"/>
</dbReference>
<evidence type="ECO:0000256" key="13">
    <source>
        <dbReference type="ARBA" id="ARBA00023012"/>
    </source>
</evidence>
<dbReference type="SUPFAM" id="SSF158472">
    <property type="entry name" value="HAMP domain-like"/>
    <property type="match status" value="1"/>
</dbReference>
<keyword evidence="9" id="KW-0547">Nucleotide-binding</keyword>
<dbReference type="InterPro" id="IPR003594">
    <property type="entry name" value="HATPase_dom"/>
</dbReference>
<name>A0ABV5WJS6_9BACI</name>
<evidence type="ECO:0000259" key="16">
    <source>
        <dbReference type="PROSITE" id="PS50109"/>
    </source>
</evidence>
<evidence type="ECO:0000256" key="3">
    <source>
        <dbReference type="ARBA" id="ARBA00012438"/>
    </source>
</evidence>
<dbReference type="InterPro" id="IPR005467">
    <property type="entry name" value="His_kinase_dom"/>
</dbReference>
<evidence type="ECO:0000256" key="7">
    <source>
        <dbReference type="ARBA" id="ARBA00022679"/>
    </source>
</evidence>
<dbReference type="EC" id="2.7.13.3" evidence="3"/>
<keyword evidence="10" id="KW-0418">Kinase</keyword>
<dbReference type="Pfam" id="PF00512">
    <property type="entry name" value="HisKA"/>
    <property type="match status" value="1"/>
</dbReference>
<sequence>MKITTKINLLTTAWLFCILLIINVVVFFSFMTTTVNMEKNVLLQKTNDIIQELHTQNATTLPEDRLKSYLTEHSFIRIVSPDSKVTNQAISDKDLAEKIKYKFSSKSGSQLRTIRDEGGEEQVLIVRVPIMSHKHVIGTLEIGERLMGLEMSKDILVTILAFCTVIAVVLSLLGGRWLSNIIMRPIANMIQTMEDIERSGIPKTIMLHNRTRDELEKLATTFNLMIKRLQENSEKQKQFISDASHELKTPLTVIRSYANLIRRRGIQNEEITVEAIEAIHAEATRMQRMAEALLDLAASEKEMVLEIKSLDLISLCQSILQQFRNVYKREFIFHYSQDPIIVKADELKIKQVIIILLDNAIKYSSDKIEMFLEQNEDDVVIRVKDYGIGIPNKEIQHIFERFYRVDKARSRETGGTGLGLAIAKNIMKQHKGEIKIRSEEGKGTEVELFIPAS</sequence>
<keyword evidence="13" id="KW-0902">Two-component regulatory system</keyword>
<dbReference type="Gene3D" id="1.10.287.130">
    <property type="match status" value="1"/>
</dbReference>
<evidence type="ECO:0000256" key="15">
    <source>
        <dbReference type="SAM" id="Phobius"/>
    </source>
</evidence>
<dbReference type="InterPro" id="IPR004358">
    <property type="entry name" value="Sig_transdc_His_kin-like_C"/>
</dbReference>
<dbReference type="PANTHER" id="PTHR45436:SF5">
    <property type="entry name" value="SENSOR HISTIDINE KINASE TRCS"/>
    <property type="match status" value="1"/>
</dbReference>
<dbReference type="CDD" id="cd06225">
    <property type="entry name" value="HAMP"/>
    <property type="match status" value="1"/>
</dbReference>
<dbReference type="SUPFAM" id="SSF55874">
    <property type="entry name" value="ATPase domain of HSP90 chaperone/DNA topoisomerase II/histidine kinase"/>
    <property type="match status" value="1"/>
</dbReference>
<keyword evidence="5" id="KW-1003">Cell membrane</keyword>
<dbReference type="InterPro" id="IPR003661">
    <property type="entry name" value="HisK_dim/P_dom"/>
</dbReference>
<evidence type="ECO:0000256" key="5">
    <source>
        <dbReference type="ARBA" id="ARBA00022475"/>
    </source>
</evidence>
<dbReference type="Pfam" id="PF18719">
    <property type="entry name" value="ArlS_N"/>
    <property type="match status" value="1"/>
</dbReference>
<keyword evidence="19" id="KW-1185">Reference proteome</keyword>
<evidence type="ECO:0000256" key="1">
    <source>
        <dbReference type="ARBA" id="ARBA00000085"/>
    </source>
</evidence>
<feature type="domain" description="Histidine kinase" evidence="16">
    <location>
        <begin position="242"/>
        <end position="453"/>
    </location>
</feature>
<keyword evidence="7" id="KW-0808">Transferase</keyword>
<dbReference type="InterPro" id="IPR050428">
    <property type="entry name" value="TCS_sensor_his_kinase"/>
</dbReference>
<evidence type="ECO:0000256" key="8">
    <source>
        <dbReference type="ARBA" id="ARBA00022692"/>
    </source>
</evidence>
<dbReference type="PRINTS" id="PR00344">
    <property type="entry name" value="BCTRLSENSOR"/>
</dbReference>
<comment type="catalytic activity">
    <reaction evidence="1">
        <text>ATP + protein L-histidine = ADP + protein N-phospho-L-histidine.</text>
        <dbReference type="EC" id="2.7.13.3"/>
    </reaction>
</comment>
<keyword evidence="11 18" id="KW-0067">ATP-binding</keyword>
<proteinExistence type="predicted"/>
<evidence type="ECO:0000313" key="18">
    <source>
        <dbReference type="EMBL" id="MFB9760875.1"/>
    </source>
</evidence>
<dbReference type="SMART" id="SM00388">
    <property type="entry name" value="HisKA"/>
    <property type="match status" value="1"/>
</dbReference>
<gene>
    <name evidence="18" type="ORF">ACFFMS_21620</name>
</gene>
<evidence type="ECO:0000256" key="12">
    <source>
        <dbReference type="ARBA" id="ARBA00022989"/>
    </source>
</evidence>
<dbReference type="InterPro" id="IPR036890">
    <property type="entry name" value="HATPase_C_sf"/>
</dbReference>
<feature type="transmembrane region" description="Helical" evidence="15">
    <location>
        <begin position="12"/>
        <end position="35"/>
    </location>
</feature>
<comment type="caution">
    <text evidence="18">The sequence shown here is derived from an EMBL/GenBank/DDBJ whole genome shotgun (WGS) entry which is preliminary data.</text>
</comment>
<feature type="transmembrane region" description="Helical" evidence="15">
    <location>
        <begin position="155"/>
        <end position="178"/>
    </location>
</feature>
<dbReference type="Pfam" id="PF00672">
    <property type="entry name" value="HAMP"/>
    <property type="match status" value="1"/>
</dbReference>
<dbReference type="SUPFAM" id="SSF47384">
    <property type="entry name" value="Homodimeric domain of signal transducing histidine kinase"/>
    <property type="match status" value="1"/>
</dbReference>
<dbReference type="Proteomes" id="UP001589609">
    <property type="component" value="Unassembled WGS sequence"/>
</dbReference>
<keyword evidence="12 15" id="KW-1133">Transmembrane helix</keyword>
<accession>A0ABV5WJS6</accession>
<keyword evidence="14 15" id="KW-0472">Membrane</keyword>
<evidence type="ECO:0000256" key="2">
    <source>
        <dbReference type="ARBA" id="ARBA00004651"/>
    </source>
</evidence>
<dbReference type="CDD" id="cd00082">
    <property type="entry name" value="HisKA"/>
    <property type="match status" value="1"/>
</dbReference>
<evidence type="ECO:0000259" key="17">
    <source>
        <dbReference type="PROSITE" id="PS50885"/>
    </source>
</evidence>
<dbReference type="PROSITE" id="PS50109">
    <property type="entry name" value="HIS_KIN"/>
    <property type="match status" value="1"/>
</dbReference>
<dbReference type="InterPro" id="IPR036097">
    <property type="entry name" value="HisK_dim/P_sf"/>
</dbReference>
<dbReference type="PROSITE" id="PS50885">
    <property type="entry name" value="HAMP"/>
    <property type="match status" value="1"/>
</dbReference>
<dbReference type="Gene3D" id="3.30.565.10">
    <property type="entry name" value="Histidine kinase-like ATPase, C-terminal domain"/>
    <property type="match status" value="1"/>
</dbReference>
<dbReference type="PANTHER" id="PTHR45436">
    <property type="entry name" value="SENSOR HISTIDINE KINASE YKOH"/>
    <property type="match status" value="1"/>
</dbReference>
<organism evidence="18 19">
    <name type="scientific">Ectobacillus funiculus</name>
    <dbReference type="NCBI Taxonomy" id="137993"/>
    <lineage>
        <taxon>Bacteria</taxon>
        <taxon>Bacillati</taxon>
        <taxon>Bacillota</taxon>
        <taxon>Bacilli</taxon>
        <taxon>Bacillales</taxon>
        <taxon>Bacillaceae</taxon>
        <taxon>Ectobacillus</taxon>
    </lineage>
</organism>
<dbReference type="InterPro" id="IPR041610">
    <property type="entry name" value="ArlS_N"/>
</dbReference>
<keyword evidence="6" id="KW-0597">Phosphoprotein</keyword>
<dbReference type="Gene3D" id="6.10.340.10">
    <property type="match status" value="1"/>
</dbReference>